<dbReference type="InterPro" id="IPR031165">
    <property type="entry name" value="GNAT_YJDJ"/>
</dbReference>
<evidence type="ECO:0000259" key="1">
    <source>
        <dbReference type="PROSITE" id="PS51729"/>
    </source>
</evidence>
<dbReference type="EC" id="2.3.1.-" evidence="2"/>
<dbReference type="SUPFAM" id="SSF55729">
    <property type="entry name" value="Acyl-CoA N-acyltransferases (Nat)"/>
    <property type="match status" value="1"/>
</dbReference>
<proteinExistence type="predicted"/>
<dbReference type="Gene3D" id="3.40.630.30">
    <property type="match status" value="1"/>
</dbReference>
<reference evidence="3" key="1">
    <citation type="journal article" date="2019" name="Int. J. Syst. Evol. Microbiol.">
        <title>The Global Catalogue of Microorganisms (GCM) 10K type strain sequencing project: providing services to taxonomists for standard genome sequencing and annotation.</title>
        <authorList>
            <consortium name="The Broad Institute Genomics Platform"/>
            <consortium name="The Broad Institute Genome Sequencing Center for Infectious Disease"/>
            <person name="Wu L."/>
            <person name="Ma J."/>
        </authorList>
    </citation>
    <scope>NUCLEOTIDE SEQUENCE [LARGE SCALE GENOMIC DNA]</scope>
    <source>
        <strain evidence="3">KCTC 13528</strain>
    </source>
</reference>
<dbReference type="Pfam" id="PF14542">
    <property type="entry name" value="Acetyltransf_CG"/>
    <property type="match status" value="1"/>
</dbReference>
<sequence length="67" mass="7744">MIATFYDHIQPCNNDGKPGSPQKSVAGKLIKHIVEKAREDQQKFMPLCTFAKVEFDKHKEYQDVLHN</sequence>
<dbReference type="Proteomes" id="UP001597561">
    <property type="component" value="Unassembled WGS sequence"/>
</dbReference>
<comment type="caution">
    <text evidence="2">The sequence shown here is derived from an EMBL/GenBank/DDBJ whole genome shotgun (WGS) entry which is preliminary data.</text>
</comment>
<gene>
    <name evidence="2" type="ORF">ACFS5P_07835</name>
</gene>
<evidence type="ECO:0000313" key="2">
    <source>
        <dbReference type="EMBL" id="MFD2911785.1"/>
    </source>
</evidence>
<accession>A0ABW5ZGX7</accession>
<dbReference type="PROSITE" id="PS51729">
    <property type="entry name" value="GNAT_YJDJ"/>
    <property type="match status" value="1"/>
</dbReference>
<organism evidence="2 3">
    <name type="scientific">Jeotgalibacillus terrae</name>
    <dbReference type="NCBI Taxonomy" id="587735"/>
    <lineage>
        <taxon>Bacteria</taxon>
        <taxon>Bacillati</taxon>
        <taxon>Bacillota</taxon>
        <taxon>Bacilli</taxon>
        <taxon>Bacillales</taxon>
        <taxon>Caryophanaceae</taxon>
        <taxon>Jeotgalibacillus</taxon>
    </lineage>
</organism>
<keyword evidence="3" id="KW-1185">Reference proteome</keyword>
<feature type="domain" description="N-acetyltransferase" evidence="1">
    <location>
        <begin position="1"/>
        <end position="66"/>
    </location>
</feature>
<dbReference type="EMBL" id="JBHUPG010000012">
    <property type="protein sequence ID" value="MFD2911785.1"/>
    <property type="molecule type" value="Genomic_DNA"/>
</dbReference>
<protein>
    <submittedName>
        <fullName evidence="2">GNAT family N-acetyltransferase</fullName>
        <ecNumber evidence="2">2.3.1.-</ecNumber>
    </submittedName>
</protein>
<dbReference type="GO" id="GO:0016746">
    <property type="term" value="F:acyltransferase activity"/>
    <property type="evidence" value="ECO:0007669"/>
    <property type="project" value="UniProtKB-KW"/>
</dbReference>
<keyword evidence="2" id="KW-0012">Acyltransferase</keyword>
<evidence type="ECO:0000313" key="3">
    <source>
        <dbReference type="Proteomes" id="UP001597561"/>
    </source>
</evidence>
<keyword evidence="2" id="KW-0808">Transferase</keyword>
<dbReference type="RefSeq" id="WP_204729544.1">
    <property type="nucleotide sequence ID" value="NZ_JAFBDK010000008.1"/>
</dbReference>
<dbReference type="InterPro" id="IPR016181">
    <property type="entry name" value="Acyl_CoA_acyltransferase"/>
</dbReference>
<name>A0ABW5ZGX7_9BACL</name>